<sequence>MHAEEVSTSRHGAIAAQMAGVLSGPTGTIAARVATGTARGMAGAVTIAEAGATTVITVATDTTIKFSATDKARLS</sequence>
<organism evidence="1 2">
    <name type="scientific">Rhizobium tubonense</name>
    <dbReference type="NCBI Taxonomy" id="484088"/>
    <lineage>
        <taxon>Bacteria</taxon>
        <taxon>Pseudomonadati</taxon>
        <taxon>Pseudomonadota</taxon>
        <taxon>Alphaproteobacteria</taxon>
        <taxon>Hyphomicrobiales</taxon>
        <taxon>Rhizobiaceae</taxon>
        <taxon>Rhizobium/Agrobacterium group</taxon>
        <taxon>Rhizobium</taxon>
    </lineage>
</organism>
<gene>
    <name evidence="1" type="ORF">CPY51_14870</name>
</gene>
<comment type="caution">
    <text evidence="1">The sequence shown here is derived from an EMBL/GenBank/DDBJ whole genome shotgun (WGS) entry which is preliminary data.</text>
</comment>
<proteinExistence type="predicted"/>
<dbReference type="Proteomes" id="UP000248925">
    <property type="component" value="Unassembled WGS sequence"/>
</dbReference>
<name>A0A2W4CID9_9HYPH</name>
<reference evidence="1 2" key="1">
    <citation type="journal article" date="2018" name="Sci. Rep.">
        <title>Rhizobium tumorigenes sp. nov., a novel plant tumorigenic bacterium isolated from cane gall tumors on thornless blackberry.</title>
        <authorList>
            <person name="Kuzmanovi N."/>
            <person name="Smalla K."/>
            <person name="Gronow S."/>
            <person name="PuBawska J."/>
        </authorList>
    </citation>
    <scope>NUCLEOTIDE SEQUENCE [LARGE SCALE GENOMIC DNA]</scope>
    <source>
        <strain evidence="1 2">CCBAU 85046</strain>
    </source>
</reference>
<accession>A0A2W4CID9</accession>
<dbReference type="EMBL" id="PCDP01000036">
    <property type="protein sequence ID" value="PZM12837.1"/>
    <property type="molecule type" value="Genomic_DNA"/>
</dbReference>
<protein>
    <submittedName>
        <fullName evidence="1">Uncharacterized protein</fullName>
    </submittedName>
</protein>
<keyword evidence="2" id="KW-1185">Reference proteome</keyword>
<dbReference type="AlphaFoldDB" id="A0A2W4CID9"/>
<evidence type="ECO:0000313" key="1">
    <source>
        <dbReference type="EMBL" id="PZM12837.1"/>
    </source>
</evidence>
<evidence type="ECO:0000313" key="2">
    <source>
        <dbReference type="Proteomes" id="UP000248925"/>
    </source>
</evidence>